<dbReference type="InterPro" id="IPR051411">
    <property type="entry name" value="Polyketide_trans_af380"/>
</dbReference>
<accession>A0A7W9ED19</accession>
<protein>
    <recommendedName>
        <fullName evidence="1">Xaa-Pro dipeptidyl-peptidase-like domain-containing protein</fullName>
    </recommendedName>
</protein>
<feature type="domain" description="Xaa-Pro dipeptidyl-peptidase-like" evidence="1">
    <location>
        <begin position="15"/>
        <end position="156"/>
    </location>
</feature>
<dbReference type="Pfam" id="PF02129">
    <property type="entry name" value="Peptidase_S15"/>
    <property type="match status" value="1"/>
</dbReference>
<keyword evidence="3" id="KW-1185">Reference proteome</keyword>
<dbReference type="InterPro" id="IPR029058">
    <property type="entry name" value="AB_hydrolase_fold"/>
</dbReference>
<dbReference type="PANTHER" id="PTHR47751:SF2">
    <property type="entry name" value="DLTD N-TERMINAL DOMAIN PROTEIN (AFU_ORTHOLOGUE AFUA_8G00380)-RELATED"/>
    <property type="match status" value="1"/>
</dbReference>
<dbReference type="InterPro" id="IPR000383">
    <property type="entry name" value="Xaa-Pro-like_dom"/>
</dbReference>
<sequence>MIDEKVQFRSGQETIAAVLSRPDNAEGDVPLVIMAGGWCYTKEVVMPHYAKHFLGIGCATLRFDYRHFGESTGVPRQHIDPWSQIEDYRNALSFAETLPGIDLSKTGIWGISYSGGHVLIVSALDHRPAFAIGTVPVIDGFQTVRRNHGEARFKAVLKLIEDDRKNRFLTGAHSAQMAMSPKESDAEMSAWPFPSVYAGFMPIKEREAPLHEHVNTIESLENLLGYRAIPYASEIYETPIMVALAHGDNITSHDLEIDAFNAIPNPDKTLESVRGVTHMSIYTDVAHLDKVGRAQAEWLAAKLEEL</sequence>
<reference evidence="2 3" key="1">
    <citation type="submission" date="2020-08" db="EMBL/GenBank/DDBJ databases">
        <title>Genomic Encyclopedia of Type Strains, Phase IV (KMG-IV): sequencing the most valuable type-strain genomes for metagenomic binning, comparative biology and taxonomic classification.</title>
        <authorList>
            <person name="Goeker M."/>
        </authorList>
    </citation>
    <scope>NUCLEOTIDE SEQUENCE [LARGE SCALE GENOMIC DNA]</scope>
    <source>
        <strain evidence="2 3">DSM 25079</strain>
    </source>
</reference>
<comment type="caution">
    <text evidence="2">The sequence shown here is derived from an EMBL/GenBank/DDBJ whole genome shotgun (WGS) entry which is preliminary data.</text>
</comment>
<dbReference type="AlphaFoldDB" id="A0A7W9ED19"/>
<dbReference type="PANTHER" id="PTHR47751">
    <property type="entry name" value="SUPERFAMILY HYDROLASE, PUTATIVE (AFU_ORTHOLOGUE AFUA_2G16580)-RELATED"/>
    <property type="match status" value="1"/>
</dbReference>
<dbReference type="Gene3D" id="3.40.50.1820">
    <property type="entry name" value="alpha/beta hydrolase"/>
    <property type="match status" value="1"/>
</dbReference>
<dbReference type="RefSeq" id="WP_184015466.1">
    <property type="nucleotide sequence ID" value="NZ_JACIJC010000001.1"/>
</dbReference>
<dbReference type="Gene3D" id="1.10.10.800">
    <property type="match status" value="1"/>
</dbReference>
<organism evidence="2 3">
    <name type="scientific">Sphingobium boeckii</name>
    <dbReference type="NCBI Taxonomy" id="1082345"/>
    <lineage>
        <taxon>Bacteria</taxon>
        <taxon>Pseudomonadati</taxon>
        <taxon>Pseudomonadota</taxon>
        <taxon>Alphaproteobacteria</taxon>
        <taxon>Sphingomonadales</taxon>
        <taxon>Sphingomonadaceae</taxon>
        <taxon>Sphingobium</taxon>
    </lineage>
</organism>
<evidence type="ECO:0000313" key="2">
    <source>
        <dbReference type="EMBL" id="MBB5684828.1"/>
    </source>
</evidence>
<evidence type="ECO:0000313" key="3">
    <source>
        <dbReference type="Proteomes" id="UP000549617"/>
    </source>
</evidence>
<evidence type="ECO:0000259" key="1">
    <source>
        <dbReference type="Pfam" id="PF02129"/>
    </source>
</evidence>
<dbReference type="GO" id="GO:0016787">
    <property type="term" value="F:hydrolase activity"/>
    <property type="evidence" value="ECO:0007669"/>
    <property type="project" value="InterPro"/>
</dbReference>
<gene>
    <name evidence="2" type="ORF">FHS49_000819</name>
</gene>
<dbReference type="EMBL" id="JACIJC010000001">
    <property type="protein sequence ID" value="MBB5684828.1"/>
    <property type="molecule type" value="Genomic_DNA"/>
</dbReference>
<name>A0A7W9ED19_9SPHN</name>
<proteinExistence type="predicted"/>
<dbReference type="Proteomes" id="UP000549617">
    <property type="component" value="Unassembled WGS sequence"/>
</dbReference>
<dbReference type="SUPFAM" id="SSF53474">
    <property type="entry name" value="alpha/beta-Hydrolases"/>
    <property type="match status" value="1"/>
</dbReference>